<organism evidence="1 2">
    <name type="scientific">Bacillus safensis</name>
    <dbReference type="NCBI Taxonomy" id="561879"/>
    <lineage>
        <taxon>Bacteria</taxon>
        <taxon>Bacillati</taxon>
        <taxon>Bacillota</taxon>
        <taxon>Bacilli</taxon>
        <taxon>Bacillales</taxon>
        <taxon>Bacillaceae</taxon>
        <taxon>Bacillus</taxon>
    </lineage>
</organism>
<accession>A0A5S9MMI2</accession>
<evidence type="ECO:0008006" key="3">
    <source>
        <dbReference type="Google" id="ProtNLM"/>
    </source>
</evidence>
<dbReference type="AlphaFoldDB" id="A0A5S9MMI2"/>
<name>A0A5S9MMI2_BACIA</name>
<proteinExistence type="predicted"/>
<reference evidence="1 2" key="1">
    <citation type="submission" date="2019-12" db="EMBL/GenBank/DDBJ databases">
        <title>Full genome sequence of a Bacillus safensis strain isolated from commercially available natto in Indonesia.</title>
        <authorList>
            <person name="Yoshida M."/>
            <person name="Uomi M."/>
            <person name="Waturangi D."/>
            <person name="Ekaputri J.J."/>
            <person name="Setiamarga D.H.E."/>
        </authorList>
    </citation>
    <scope>NUCLEOTIDE SEQUENCE [LARGE SCALE GENOMIC DNA]</scope>
    <source>
        <strain evidence="1 2">IDN1</strain>
    </source>
</reference>
<evidence type="ECO:0000313" key="2">
    <source>
        <dbReference type="Proteomes" id="UP000464658"/>
    </source>
</evidence>
<evidence type="ECO:0000313" key="1">
    <source>
        <dbReference type="EMBL" id="BBP93534.1"/>
    </source>
</evidence>
<dbReference type="Proteomes" id="UP000464658">
    <property type="component" value="Chromosome"/>
</dbReference>
<sequence length="104" mass="12352">MGNNNQLRTLANAEQFIYRLTYTEKINNAELPHTEQQLSDTFCLLFSISGSGLLTLNDQKWRLKHLTLYTIMPGETFMLKTEPYQKHELYLFRFQLYTLQNQKT</sequence>
<dbReference type="EMBL" id="AP021906">
    <property type="protein sequence ID" value="BBP93534.1"/>
    <property type="molecule type" value="Genomic_DNA"/>
</dbReference>
<gene>
    <name evidence="1" type="ORF">BsIDN1_71520</name>
</gene>
<protein>
    <recommendedName>
        <fullName evidence="3">AraC-type arabinose-binding/dimerisation domain-containing protein</fullName>
    </recommendedName>
</protein>